<dbReference type="InterPro" id="IPR001173">
    <property type="entry name" value="Glyco_trans_2-like"/>
</dbReference>
<reference evidence="4" key="1">
    <citation type="submission" date="2025-08" db="UniProtKB">
        <authorList>
            <consortium name="RefSeq"/>
        </authorList>
    </citation>
    <scope>IDENTIFICATION</scope>
    <source>
        <tissue evidence="4">Leukocyte</tissue>
    </source>
</reference>
<dbReference type="InterPro" id="IPR029044">
    <property type="entry name" value="Nucleotide-diphossugar_trans"/>
</dbReference>
<dbReference type="OrthoDB" id="9924649at2759"/>
<gene>
    <name evidence="4" type="primary">LOC109679254</name>
</gene>
<evidence type="ECO:0000259" key="3">
    <source>
        <dbReference type="Pfam" id="PF00535"/>
    </source>
</evidence>
<dbReference type="SUPFAM" id="SSF53448">
    <property type="entry name" value="Nucleotide-diphospho-sugar transferases"/>
    <property type="match status" value="1"/>
</dbReference>
<dbReference type="PANTHER" id="PTHR11675:SF37">
    <property type="entry name" value="POLYPEPTIDE N-ACETYLGALACTOSAMINYLTRANSFERASE 18"/>
    <property type="match status" value="1"/>
</dbReference>
<dbReference type="GO" id="GO:0005794">
    <property type="term" value="C:Golgi apparatus"/>
    <property type="evidence" value="ECO:0007669"/>
    <property type="project" value="TreeGrafter"/>
</dbReference>
<dbReference type="AlphaFoldDB" id="A0A8B7TTI7"/>
<keyword evidence="2" id="KW-0472">Membrane</keyword>
<dbReference type="PANTHER" id="PTHR11675">
    <property type="entry name" value="N-ACETYLGALACTOSAMINYLTRANSFERASE"/>
    <property type="match status" value="1"/>
</dbReference>
<evidence type="ECO:0000313" key="4">
    <source>
        <dbReference type="RefSeq" id="XP_020010102.1"/>
    </source>
</evidence>
<name>A0A8B7TTI7_CASCN</name>
<keyword evidence="1" id="KW-1015">Disulfide bond</keyword>
<protein>
    <submittedName>
        <fullName evidence="4">Polypeptide N-acetylgalactosaminyltransferase 18-like</fullName>
    </submittedName>
</protein>
<feature type="transmembrane region" description="Helical" evidence="2">
    <location>
        <begin position="9"/>
        <end position="31"/>
    </location>
</feature>
<evidence type="ECO:0000256" key="2">
    <source>
        <dbReference type="SAM" id="Phobius"/>
    </source>
</evidence>
<organism evidence="4">
    <name type="scientific">Castor canadensis</name>
    <name type="common">American beaver</name>
    <dbReference type="NCBI Taxonomy" id="51338"/>
    <lineage>
        <taxon>Eukaryota</taxon>
        <taxon>Metazoa</taxon>
        <taxon>Chordata</taxon>
        <taxon>Craniata</taxon>
        <taxon>Vertebrata</taxon>
        <taxon>Euteleostomi</taxon>
        <taxon>Mammalia</taxon>
        <taxon>Eutheria</taxon>
        <taxon>Euarchontoglires</taxon>
        <taxon>Glires</taxon>
        <taxon>Rodentia</taxon>
        <taxon>Castorimorpha</taxon>
        <taxon>Castoridae</taxon>
        <taxon>Castor</taxon>
    </lineage>
</organism>
<keyword evidence="2" id="KW-1133">Transmembrane helix</keyword>
<dbReference type="Gene3D" id="3.90.550.10">
    <property type="entry name" value="Spore Coat Polysaccharide Biosynthesis Protein SpsA, Chain A"/>
    <property type="match status" value="1"/>
</dbReference>
<dbReference type="GO" id="GO:0004653">
    <property type="term" value="F:polypeptide N-acetylgalactosaminyltransferase activity"/>
    <property type="evidence" value="ECO:0007669"/>
    <property type="project" value="TreeGrafter"/>
</dbReference>
<sequence>MVCTRKTKTLVSTCVILSGMTNIICLLYVGWVTNYIASVYVRGQEPAPDKKLDEDKGDTLKIIERLDHLENVIKQHIQEAPAKPEEAEAEPFTDSSLFAHWGQELSPEGRRMALKQFQYYGYNAYLSDRLPLDRPLPDLRPSGCRNLSFPDSLPEVSIVFIFVNEALSVLLRSIHSAIERTPPRLLKEIILVDDNSSNGKCGLPGAGLLPPCDNQAEGSASGSHF</sequence>
<dbReference type="Pfam" id="PF00535">
    <property type="entry name" value="Glycos_transf_2"/>
    <property type="match status" value="1"/>
</dbReference>
<evidence type="ECO:0000256" key="1">
    <source>
        <dbReference type="ARBA" id="ARBA00023157"/>
    </source>
</evidence>
<accession>A0A8B7TTI7</accession>
<dbReference type="RefSeq" id="XP_020010102.1">
    <property type="nucleotide sequence ID" value="XM_020154513.1"/>
</dbReference>
<dbReference type="KEGG" id="ccan:109679254"/>
<proteinExistence type="predicted"/>
<dbReference type="GO" id="GO:0006493">
    <property type="term" value="P:protein O-linked glycosylation"/>
    <property type="evidence" value="ECO:0007669"/>
    <property type="project" value="TreeGrafter"/>
</dbReference>
<feature type="domain" description="Glycosyltransferase 2-like" evidence="3">
    <location>
        <begin position="157"/>
        <end position="198"/>
    </location>
</feature>
<keyword evidence="2" id="KW-0812">Transmembrane</keyword>